<reference evidence="1" key="1">
    <citation type="submission" date="2020-04" db="EMBL/GenBank/DDBJ databases">
        <authorList>
            <person name="Chiriac C."/>
            <person name="Salcher M."/>
            <person name="Ghai R."/>
            <person name="Kavagutti S V."/>
        </authorList>
    </citation>
    <scope>NUCLEOTIDE SEQUENCE</scope>
</reference>
<name>A0A6J5P9M9_9CAUD</name>
<sequence>MRLILVLLVAGCGPVTVSSVAYTTACPKGDRQCEIRQNAETLYYMAHGDAANELLCSGDTRDVMGALCSVY</sequence>
<proteinExistence type="predicted"/>
<dbReference type="EMBL" id="LR796806">
    <property type="protein sequence ID" value="CAB4167822.1"/>
    <property type="molecule type" value="Genomic_DNA"/>
</dbReference>
<evidence type="ECO:0000313" key="1">
    <source>
        <dbReference type="EMBL" id="CAB4167822.1"/>
    </source>
</evidence>
<accession>A0A6J5P9M9</accession>
<protein>
    <submittedName>
        <fullName evidence="1">Uncharacterized protein</fullName>
    </submittedName>
</protein>
<gene>
    <name evidence="1" type="ORF">UFOVP858_66</name>
</gene>
<organism evidence="1">
    <name type="scientific">uncultured Caudovirales phage</name>
    <dbReference type="NCBI Taxonomy" id="2100421"/>
    <lineage>
        <taxon>Viruses</taxon>
        <taxon>Duplodnaviria</taxon>
        <taxon>Heunggongvirae</taxon>
        <taxon>Uroviricota</taxon>
        <taxon>Caudoviricetes</taxon>
        <taxon>Peduoviridae</taxon>
        <taxon>Maltschvirus</taxon>
        <taxon>Maltschvirus maltsch</taxon>
    </lineage>
</organism>